<dbReference type="PANTHER" id="PTHR33334">
    <property type="entry name" value="PROTEIN LNK1"/>
    <property type="match status" value="1"/>
</dbReference>
<evidence type="ECO:0000313" key="3">
    <source>
        <dbReference type="Proteomes" id="UP000639772"/>
    </source>
</evidence>
<gene>
    <name evidence="2" type="ORF">HPP92_012674</name>
</gene>
<dbReference type="EMBL" id="JADCNM010000006">
    <property type="protein sequence ID" value="KAG0477955.1"/>
    <property type="molecule type" value="Genomic_DNA"/>
</dbReference>
<feature type="region of interest" description="Disordered" evidence="1">
    <location>
        <begin position="520"/>
        <end position="551"/>
    </location>
</feature>
<dbReference type="OrthoDB" id="618331at2759"/>
<proteinExistence type="predicted"/>
<sequence length="595" mass="65053">MSHWNADEIHDIFNCEGNNLNHLLPYQDGEDAIELATLSDSHKKPRYESFGIAGSSILHKDKAAPTIGIPKFIAGSNNLVHQHAKISTTTKERVNDALCGVQAKEQRNGDDDLFVYDCPNIGDFEEFDRMFRNIDSTIPQGSSVTNDETSWFSSPSHGFHGMEDTLQSIVLSSVSEFTTLNSASGSHGLWTNALHAISPSKIGNEMLFSTGCSSFPLYSDAERKGKSVLSKLVHDNAGLAYKNWKVEQIGYENECSEPNMINVPKDINTSKKEKINPTLESALQSLLGHCCSTQNAQDQELLSSVVSAPQPCSLEVISKQNVFSQSCSSNCLNSYNPQAQILDVLAMQHVPPAQATLDTFVIGSSAFPHCGMSDNSSFHTPQTMGMPSELFSIASAVPLHKNEKQYVCQQLPAALVASKPLGQHATAGNSLVQRRYKFEDEIGGDKEPARTNLTLPAISRCSSTHENSFMSPFLDDASLNATSFQQLQLIVDRLGDRIKLCMRDSFYRLARSAEQRHNYGTVNNATSESNPMGGLEGAKEPKRPAEFQGSSDTNAIERAIAYLVFHRSLDSGSGNVADDPIWFTSPSNIHDAVGH</sequence>
<dbReference type="GO" id="GO:0006355">
    <property type="term" value="P:regulation of DNA-templated transcription"/>
    <property type="evidence" value="ECO:0007669"/>
    <property type="project" value="InterPro"/>
</dbReference>
<dbReference type="AlphaFoldDB" id="A0A835UZ97"/>
<comment type="caution">
    <text evidence="2">The sequence shown here is derived from an EMBL/GenBank/DDBJ whole genome shotgun (WGS) entry which is preliminary data.</text>
</comment>
<dbReference type="InterPro" id="IPR039928">
    <property type="entry name" value="LNK"/>
</dbReference>
<evidence type="ECO:0000256" key="1">
    <source>
        <dbReference type="SAM" id="MobiDB-lite"/>
    </source>
</evidence>
<name>A0A835UZ97_VANPL</name>
<accession>A0A835UZ97</accession>
<protein>
    <submittedName>
        <fullName evidence="2">Uncharacterized protein</fullName>
    </submittedName>
</protein>
<evidence type="ECO:0000313" key="2">
    <source>
        <dbReference type="EMBL" id="KAG0477955.1"/>
    </source>
</evidence>
<dbReference type="Proteomes" id="UP000639772">
    <property type="component" value="Chromosome 6"/>
</dbReference>
<dbReference type="PANTHER" id="PTHR33334:SF8">
    <property type="entry name" value="PROTEIN LNK1"/>
    <property type="match status" value="1"/>
</dbReference>
<feature type="compositionally biased region" description="Polar residues" evidence="1">
    <location>
        <begin position="520"/>
        <end position="530"/>
    </location>
</feature>
<organism evidence="2 3">
    <name type="scientific">Vanilla planifolia</name>
    <name type="common">Vanilla</name>
    <dbReference type="NCBI Taxonomy" id="51239"/>
    <lineage>
        <taxon>Eukaryota</taxon>
        <taxon>Viridiplantae</taxon>
        <taxon>Streptophyta</taxon>
        <taxon>Embryophyta</taxon>
        <taxon>Tracheophyta</taxon>
        <taxon>Spermatophyta</taxon>
        <taxon>Magnoliopsida</taxon>
        <taxon>Liliopsida</taxon>
        <taxon>Asparagales</taxon>
        <taxon>Orchidaceae</taxon>
        <taxon>Vanilloideae</taxon>
        <taxon>Vanilleae</taxon>
        <taxon>Vanilla</taxon>
    </lineage>
</organism>
<dbReference type="GO" id="GO:0007623">
    <property type="term" value="P:circadian rhythm"/>
    <property type="evidence" value="ECO:0007669"/>
    <property type="project" value="InterPro"/>
</dbReference>
<reference evidence="2 3" key="1">
    <citation type="journal article" date="2020" name="Nat. Food">
        <title>A phased Vanilla planifolia genome enables genetic improvement of flavour and production.</title>
        <authorList>
            <person name="Hasing T."/>
            <person name="Tang H."/>
            <person name="Brym M."/>
            <person name="Khazi F."/>
            <person name="Huang T."/>
            <person name="Chambers A.H."/>
        </authorList>
    </citation>
    <scope>NUCLEOTIDE SEQUENCE [LARGE SCALE GENOMIC DNA]</scope>
    <source>
        <tissue evidence="2">Leaf</tissue>
    </source>
</reference>